<protein>
    <submittedName>
        <fullName evidence="2">Uncharacterized protein</fullName>
    </submittedName>
</protein>
<dbReference type="EMBL" id="BARS01006732">
    <property type="protein sequence ID" value="GAF72858.1"/>
    <property type="molecule type" value="Genomic_DNA"/>
</dbReference>
<organism evidence="2">
    <name type="scientific">marine sediment metagenome</name>
    <dbReference type="NCBI Taxonomy" id="412755"/>
    <lineage>
        <taxon>unclassified sequences</taxon>
        <taxon>metagenomes</taxon>
        <taxon>ecological metagenomes</taxon>
    </lineage>
</organism>
<evidence type="ECO:0000313" key="2">
    <source>
        <dbReference type="EMBL" id="GAF72858.1"/>
    </source>
</evidence>
<accession>X0RVN3</accession>
<comment type="caution">
    <text evidence="2">The sequence shown here is derived from an EMBL/GenBank/DDBJ whole genome shotgun (WGS) entry which is preliminary data.</text>
</comment>
<keyword evidence="1" id="KW-1133">Transmembrane helix</keyword>
<evidence type="ECO:0000256" key="1">
    <source>
        <dbReference type="SAM" id="Phobius"/>
    </source>
</evidence>
<gene>
    <name evidence="2" type="ORF">S01H1_13060</name>
</gene>
<sequence length="71" mass="7949">AYYLRIIGVCYLRERREAAESTGGRPLKLAMALCSLSLIILFAWPRTLLHTAQNATQDTLPTPAQFAMEPK</sequence>
<dbReference type="AlphaFoldDB" id="X0RVN3"/>
<feature type="transmembrane region" description="Helical" evidence="1">
    <location>
        <begin position="27"/>
        <end position="44"/>
    </location>
</feature>
<keyword evidence="1" id="KW-0812">Transmembrane</keyword>
<name>X0RVN3_9ZZZZ</name>
<reference evidence="2" key="1">
    <citation type="journal article" date="2014" name="Front. Microbiol.">
        <title>High frequency of phylogenetically diverse reductive dehalogenase-homologous genes in deep subseafloor sedimentary metagenomes.</title>
        <authorList>
            <person name="Kawai M."/>
            <person name="Futagami T."/>
            <person name="Toyoda A."/>
            <person name="Takaki Y."/>
            <person name="Nishi S."/>
            <person name="Hori S."/>
            <person name="Arai W."/>
            <person name="Tsubouchi T."/>
            <person name="Morono Y."/>
            <person name="Uchiyama I."/>
            <person name="Ito T."/>
            <person name="Fujiyama A."/>
            <person name="Inagaki F."/>
            <person name="Takami H."/>
        </authorList>
    </citation>
    <scope>NUCLEOTIDE SEQUENCE</scope>
    <source>
        <strain evidence="2">Expedition CK06-06</strain>
    </source>
</reference>
<keyword evidence="1" id="KW-0472">Membrane</keyword>
<feature type="non-terminal residue" evidence="2">
    <location>
        <position position="1"/>
    </location>
</feature>
<proteinExistence type="predicted"/>